<feature type="transmembrane region" description="Helical" evidence="7">
    <location>
        <begin position="233"/>
        <end position="251"/>
    </location>
</feature>
<keyword evidence="10" id="KW-1185">Reference proteome</keyword>
<keyword evidence="5 8" id="KW-0732">Signal</keyword>
<dbReference type="PANTHER" id="PTHR36789:SF1">
    <property type="entry name" value="TRANSMEMBRANE PROTEIN"/>
    <property type="match status" value="1"/>
</dbReference>
<keyword evidence="4" id="KW-0964">Secreted</keyword>
<comment type="subcellular location">
    <subcellularLocation>
        <location evidence="1">Secreted</location>
    </subcellularLocation>
</comment>
<feature type="signal peptide" evidence="8">
    <location>
        <begin position="1"/>
        <end position="29"/>
    </location>
</feature>
<feature type="transmembrane region" description="Helical" evidence="7">
    <location>
        <begin position="258"/>
        <end position="281"/>
    </location>
</feature>
<comment type="caution">
    <text evidence="9">The sequence shown here is derived from an EMBL/GenBank/DDBJ whole genome shotgun (WGS) entry which is preliminary data.</text>
</comment>
<feature type="region of interest" description="Disordered" evidence="6">
    <location>
        <begin position="187"/>
        <end position="212"/>
    </location>
</feature>
<evidence type="ECO:0000256" key="4">
    <source>
        <dbReference type="ARBA" id="ARBA00022525"/>
    </source>
</evidence>
<evidence type="ECO:0000256" key="6">
    <source>
        <dbReference type="SAM" id="MobiDB-lite"/>
    </source>
</evidence>
<evidence type="ECO:0000256" key="7">
    <source>
        <dbReference type="SAM" id="Phobius"/>
    </source>
</evidence>
<evidence type="ECO:0000256" key="2">
    <source>
        <dbReference type="ARBA" id="ARBA00005581"/>
    </source>
</evidence>
<comment type="similarity">
    <text evidence="2">Belongs to the plant self-incompatibility (S1) protein family.</text>
</comment>
<name>A0A834WEF9_9FABA</name>
<protein>
    <submittedName>
        <fullName evidence="9">S-protein-like protein 5-like</fullName>
    </submittedName>
</protein>
<dbReference type="Pfam" id="PF05938">
    <property type="entry name" value="Self-incomp_S1"/>
    <property type="match status" value="1"/>
</dbReference>
<accession>A0A834WEF9</accession>
<evidence type="ECO:0000313" key="9">
    <source>
        <dbReference type="EMBL" id="KAF7820250.1"/>
    </source>
</evidence>
<sequence length="282" mass="31680">MAPLTNKSILHILLGTLVVIAMLSSHGKAQFTPLKVRVEIINSLTQPQDLTLHCKDKHHDLGEHTLRTGEMYSFKFKPNFIVKATLYFCGFRWSSDPSLHHFDIYDERRDYCSRCTWKIMETGACTYDPSKAMLGFTSLSKPSISIPLPSSSNFFPLSSSLTLKIQPWIPRKPIRFVAFADSNNGLNEQKQEDKAEEQVSPNGVNGDDSSSKDRRPIFNFNLGSLLDPDPDNLLALALTGLLTWASVQVLWQLFFISLAILVAALKYSFIAALLLFILITLL</sequence>
<proteinExistence type="inferred from homology"/>
<evidence type="ECO:0000256" key="8">
    <source>
        <dbReference type="SAM" id="SignalP"/>
    </source>
</evidence>
<gene>
    <name evidence="9" type="ORF">G2W53_025705</name>
</gene>
<keyword evidence="3" id="KW-0713">Self-incompatibility</keyword>
<feature type="chain" id="PRO_5032632327" evidence="8">
    <location>
        <begin position="30"/>
        <end position="282"/>
    </location>
</feature>
<dbReference type="PANTHER" id="PTHR36789">
    <property type="entry name" value="TRANSMEMBRANE PROTEIN"/>
    <property type="match status" value="1"/>
</dbReference>
<evidence type="ECO:0000256" key="5">
    <source>
        <dbReference type="ARBA" id="ARBA00022729"/>
    </source>
</evidence>
<dbReference type="InterPro" id="IPR010264">
    <property type="entry name" value="Self-incomp_S1"/>
</dbReference>
<reference evidence="9" key="1">
    <citation type="submission" date="2020-09" db="EMBL/GenBank/DDBJ databases">
        <title>Genome-Enabled Discovery of Anthraquinone Biosynthesis in Senna tora.</title>
        <authorList>
            <person name="Kang S.-H."/>
            <person name="Pandey R.P."/>
            <person name="Lee C.-M."/>
            <person name="Sim J.-S."/>
            <person name="Jeong J.-T."/>
            <person name="Choi B.-S."/>
            <person name="Jung M."/>
            <person name="Ginzburg D."/>
            <person name="Zhao K."/>
            <person name="Won S.Y."/>
            <person name="Oh T.-J."/>
            <person name="Yu Y."/>
            <person name="Kim N.-H."/>
            <person name="Lee O.R."/>
            <person name="Lee T.-H."/>
            <person name="Bashyal P."/>
            <person name="Kim T.-S."/>
            <person name="Lee W.-H."/>
            <person name="Kawkins C."/>
            <person name="Kim C.-K."/>
            <person name="Kim J.S."/>
            <person name="Ahn B.O."/>
            <person name="Rhee S.Y."/>
            <person name="Sohng J.K."/>
        </authorList>
    </citation>
    <scope>NUCLEOTIDE SEQUENCE</scope>
    <source>
        <tissue evidence="9">Leaf</tissue>
    </source>
</reference>
<dbReference type="GO" id="GO:0005576">
    <property type="term" value="C:extracellular region"/>
    <property type="evidence" value="ECO:0007669"/>
    <property type="project" value="UniProtKB-SubCell"/>
</dbReference>
<dbReference type="OrthoDB" id="1922241at2759"/>
<evidence type="ECO:0000256" key="1">
    <source>
        <dbReference type="ARBA" id="ARBA00004613"/>
    </source>
</evidence>
<evidence type="ECO:0000256" key="3">
    <source>
        <dbReference type="ARBA" id="ARBA00022471"/>
    </source>
</evidence>
<evidence type="ECO:0000313" key="10">
    <source>
        <dbReference type="Proteomes" id="UP000634136"/>
    </source>
</evidence>
<dbReference type="EMBL" id="JAAIUW010000008">
    <property type="protein sequence ID" value="KAF7820250.1"/>
    <property type="molecule type" value="Genomic_DNA"/>
</dbReference>
<keyword evidence="7" id="KW-0812">Transmembrane</keyword>
<organism evidence="9 10">
    <name type="scientific">Senna tora</name>
    <dbReference type="NCBI Taxonomy" id="362788"/>
    <lineage>
        <taxon>Eukaryota</taxon>
        <taxon>Viridiplantae</taxon>
        <taxon>Streptophyta</taxon>
        <taxon>Embryophyta</taxon>
        <taxon>Tracheophyta</taxon>
        <taxon>Spermatophyta</taxon>
        <taxon>Magnoliopsida</taxon>
        <taxon>eudicotyledons</taxon>
        <taxon>Gunneridae</taxon>
        <taxon>Pentapetalae</taxon>
        <taxon>rosids</taxon>
        <taxon>fabids</taxon>
        <taxon>Fabales</taxon>
        <taxon>Fabaceae</taxon>
        <taxon>Caesalpinioideae</taxon>
        <taxon>Cassia clade</taxon>
        <taxon>Senna</taxon>
    </lineage>
</organism>
<dbReference type="GO" id="GO:0060320">
    <property type="term" value="P:rejection of self pollen"/>
    <property type="evidence" value="ECO:0007669"/>
    <property type="project" value="UniProtKB-KW"/>
</dbReference>
<keyword evidence="7" id="KW-0472">Membrane</keyword>
<dbReference type="AlphaFoldDB" id="A0A834WEF9"/>
<dbReference type="Proteomes" id="UP000634136">
    <property type="component" value="Unassembled WGS sequence"/>
</dbReference>
<keyword evidence="7" id="KW-1133">Transmembrane helix</keyword>